<comment type="function">
    <text evidence="1">DNA-dependent RNA polymerase catalyzes the transcription of DNA into RNA using the four ribonucleoside triphosphates as substrates. Specific core component of RNA polymerase III which synthesizes small RNAs, such as 5S rRNA and tRNAs.</text>
</comment>
<sequence length="132" mass="15179">ELSKAPDHAPARTFYFFNVNLLEVSRMLLEKCYKAAANVMVRHQKCLSENKRLLDKQERVDAIISSLDAESAAEQKEEIEQMVTLSERKQLKKVGEASKTLETTELLLDHTIFILEAYINYTLKPPLVLKKQ</sequence>
<evidence type="ECO:0000313" key="2">
    <source>
        <dbReference type="EMBL" id="GFR80561.1"/>
    </source>
</evidence>
<dbReference type="Pfam" id="PF20912">
    <property type="entry name" value="RPC3_helical"/>
    <property type="match status" value="1"/>
</dbReference>
<feature type="non-terminal residue" evidence="2">
    <location>
        <position position="1"/>
    </location>
</feature>
<accession>A0AAV4G5P3</accession>
<comment type="similarity">
    <text evidence="1">Belongs to the eukaryotic RPC3/POLR3C RNA polymerase subunit family.</text>
</comment>
<keyword evidence="1" id="KW-0539">Nucleus</keyword>
<keyword evidence="1 2" id="KW-0240">DNA-directed RNA polymerase</keyword>
<reference evidence="2 3" key="1">
    <citation type="journal article" date="2021" name="Elife">
        <title>Chloroplast acquisition without the gene transfer in kleptoplastic sea slugs, Plakobranchus ocellatus.</title>
        <authorList>
            <person name="Maeda T."/>
            <person name="Takahashi S."/>
            <person name="Yoshida T."/>
            <person name="Shimamura S."/>
            <person name="Takaki Y."/>
            <person name="Nagai Y."/>
            <person name="Toyoda A."/>
            <person name="Suzuki Y."/>
            <person name="Arimoto A."/>
            <person name="Ishii H."/>
            <person name="Satoh N."/>
            <person name="Nishiyama T."/>
            <person name="Hasebe M."/>
            <person name="Maruyama T."/>
            <person name="Minagawa J."/>
            <person name="Obokata J."/>
            <person name="Shigenobu S."/>
        </authorList>
    </citation>
    <scope>NUCLEOTIDE SEQUENCE [LARGE SCALE GENOMIC DNA]</scope>
</reference>
<dbReference type="Proteomes" id="UP000762676">
    <property type="component" value="Unassembled WGS sequence"/>
</dbReference>
<protein>
    <recommendedName>
        <fullName evidence="1">DNA-directed RNA polymerase III subunit RPC3</fullName>
        <shortName evidence="1">RNA polymerase III subunit C3</shortName>
    </recommendedName>
</protein>
<dbReference type="GO" id="GO:0005666">
    <property type="term" value="C:RNA polymerase III complex"/>
    <property type="evidence" value="ECO:0007669"/>
    <property type="project" value="UniProtKB-UniRule"/>
</dbReference>
<proteinExistence type="inferred from homology"/>
<name>A0AAV4G5P3_9GAST</name>
<dbReference type="InterPro" id="IPR039748">
    <property type="entry name" value="RPC3"/>
</dbReference>
<dbReference type="Gene3D" id="6.10.140.1450">
    <property type="match status" value="1"/>
</dbReference>
<dbReference type="GO" id="GO:0003697">
    <property type="term" value="F:single-stranded DNA binding"/>
    <property type="evidence" value="ECO:0007669"/>
    <property type="project" value="UniProtKB-UniRule"/>
</dbReference>
<evidence type="ECO:0000313" key="3">
    <source>
        <dbReference type="Proteomes" id="UP000762676"/>
    </source>
</evidence>
<gene>
    <name evidence="2" type="ORF">ElyMa_000584700</name>
</gene>
<dbReference type="AlphaFoldDB" id="A0AAV4G5P3"/>
<keyword evidence="1" id="KW-0804">Transcription</keyword>
<evidence type="ECO:0000256" key="1">
    <source>
        <dbReference type="RuleBase" id="RU367076"/>
    </source>
</evidence>
<comment type="caution">
    <text evidence="2">The sequence shown here is derived from an EMBL/GenBank/DDBJ whole genome shotgun (WGS) entry which is preliminary data.</text>
</comment>
<keyword evidence="3" id="KW-1185">Reference proteome</keyword>
<comment type="subunit">
    <text evidence="1">Component of the RNA polymerase III (Pol III) complex consisting of 17 subunits.</text>
</comment>
<dbReference type="PANTHER" id="PTHR12949:SF0">
    <property type="entry name" value="DNA-DIRECTED RNA POLYMERASE III SUBUNIT RPC3"/>
    <property type="match status" value="1"/>
</dbReference>
<comment type="subcellular location">
    <subcellularLocation>
        <location evidence="1">Nucleus</location>
    </subcellularLocation>
</comment>
<organism evidence="2 3">
    <name type="scientific">Elysia marginata</name>
    <dbReference type="NCBI Taxonomy" id="1093978"/>
    <lineage>
        <taxon>Eukaryota</taxon>
        <taxon>Metazoa</taxon>
        <taxon>Spiralia</taxon>
        <taxon>Lophotrochozoa</taxon>
        <taxon>Mollusca</taxon>
        <taxon>Gastropoda</taxon>
        <taxon>Heterobranchia</taxon>
        <taxon>Euthyneura</taxon>
        <taxon>Panpulmonata</taxon>
        <taxon>Sacoglossa</taxon>
        <taxon>Placobranchoidea</taxon>
        <taxon>Plakobranchidae</taxon>
        <taxon>Elysia</taxon>
    </lineage>
</organism>
<dbReference type="PANTHER" id="PTHR12949">
    <property type="entry name" value="RNA POLYMERASE III DNA DIRECTED -RELATED"/>
    <property type="match status" value="1"/>
</dbReference>
<dbReference type="EMBL" id="BMAT01001139">
    <property type="protein sequence ID" value="GFR80561.1"/>
    <property type="molecule type" value="Genomic_DNA"/>
</dbReference>